<evidence type="ECO:0000256" key="3">
    <source>
        <dbReference type="ARBA" id="ARBA00004479"/>
    </source>
</evidence>
<name>A0A922EXW7_CARIL</name>
<comment type="similarity">
    <text evidence="15">Belongs to the polygalacturonase-inhibiting protein family.</text>
</comment>
<evidence type="ECO:0000256" key="5">
    <source>
        <dbReference type="ARBA" id="ARBA00022475"/>
    </source>
</evidence>
<dbReference type="Pfam" id="PF23598">
    <property type="entry name" value="LRR_14"/>
    <property type="match status" value="1"/>
</dbReference>
<comment type="caution">
    <text evidence="19">The sequence shown here is derived from an EMBL/GenBank/DDBJ whole genome shotgun (WGS) entry which is preliminary data.</text>
</comment>
<evidence type="ECO:0000256" key="12">
    <source>
        <dbReference type="ARBA" id="ARBA00023136"/>
    </source>
</evidence>
<evidence type="ECO:0000259" key="17">
    <source>
        <dbReference type="Pfam" id="PF08263"/>
    </source>
</evidence>
<dbReference type="InterPro" id="IPR001611">
    <property type="entry name" value="Leu-rich_rpt"/>
</dbReference>
<keyword evidence="6" id="KW-0134">Cell wall</keyword>
<evidence type="ECO:0000256" key="9">
    <source>
        <dbReference type="ARBA" id="ARBA00022729"/>
    </source>
</evidence>
<evidence type="ECO:0000256" key="2">
    <source>
        <dbReference type="ARBA" id="ARBA00004236"/>
    </source>
</evidence>
<dbReference type="InterPro" id="IPR055414">
    <property type="entry name" value="LRR_R13L4/SHOC2-like"/>
</dbReference>
<sequence>MCFRRFFLSYLLLAFRFEVSISSSSSPACNSNDLKALTGLSNCLESVIAGWNSVASPNCCNWTGVTCDSSTVSGRRVVGLELGSRKLKGKICESLADLDQLRFPNLSHNFLSGSLPNDLFRLQNLEIIDISSNDFVGPINGGMCALSSSIRVLNFSDNHFTGGIPKDLANCTSLHHLSFHGNYLSESLSDGVFQLQNLRELHIQDNSLSGPLKKGVANLSKLEKLDISSNFFSRILPDAFGSLTRLEQFSASSNQFMGRLPILTVNSPSLQMLILKNNSLSGPINLNCSAMKNLVSLHLGSNLFSGPIPDGLSFCLRLTALMLGHNNLKGELPINFKNLEALAHLSLSNNSLENISSALEILQHCKNLSMLALTFNFYDEEVPNSGNLQFQNLRSLFLAKCRLRGLIPQWLRSCTKLRLLDLSCNHLGGSIPSWFGKLKSLFYLDLSENSFNGEIPTSLTQIQSLRSGNVSSEEPFTILQLCHNHGQGGPSLIYKQISSLRPTLDWSYNMLEGPICPCFGDLKKLHVLKLEKNNLLGSIPGSLYQQ</sequence>
<comment type="similarity">
    <text evidence="4">Belongs to the RLP family.</text>
</comment>
<feature type="domain" description="Leucine-rich repeat-containing N-terminal plant-type" evidence="17">
    <location>
        <begin position="31"/>
        <end position="68"/>
    </location>
</feature>
<dbReference type="AlphaFoldDB" id="A0A922EXW7"/>
<comment type="subcellular location">
    <subcellularLocation>
        <location evidence="2">Cell membrane</location>
    </subcellularLocation>
    <subcellularLocation>
        <location evidence="3">Membrane</location>
        <topology evidence="3">Single-pass type I membrane protein</topology>
    </subcellularLocation>
    <subcellularLocation>
        <location evidence="1">Secreted</location>
        <location evidence="1">Cell wall</location>
    </subcellularLocation>
</comment>
<evidence type="ECO:0000256" key="15">
    <source>
        <dbReference type="ARBA" id="ARBA00038043"/>
    </source>
</evidence>
<keyword evidence="9 16" id="KW-0732">Signal</keyword>
<dbReference type="SMART" id="SM00369">
    <property type="entry name" value="LRR_TYP"/>
    <property type="match status" value="8"/>
</dbReference>
<reference evidence="19" key="1">
    <citation type="submission" date="2021-01" db="EMBL/GenBank/DDBJ databases">
        <authorList>
            <person name="Lovell J.T."/>
            <person name="Bentley N."/>
            <person name="Bhattarai G."/>
            <person name="Jenkins J.W."/>
            <person name="Sreedasyam A."/>
            <person name="Alarcon Y."/>
            <person name="Bock C."/>
            <person name="Boston L."/>
            <person name="Carlson J."/>
            <person name="Cervantes K."/>
            <person name="Clermont K."/>
            <person name="Krom N."/>
            <person name="Kubenka K."/>
            <person name="Mamidi S."/>
            <person name="Mattison C."/>
            <person name="Monteros M."/>
            <person name="Pisani C."/>
            <person name="Plott C."/>
            <person name="Rajasekar S."/>
            <person name="Rhein H.S."/>
            <person name="Rohla C."/>
            <person name="Song M."/>
            <person name="Hilaire R.S."/>
            <person name="Shu S."/>
            <person name="Wells L."/>
            <person name="Wang X."/>
            <person name="Webber J."/>
            <person name="Heerema R.J."/>
            <person name="Klein P."/>
            <person name="Conner P."/>
            <person name="Grauke L."/>
            <person name="Grimwood J."/>
            <person name="Schmutz J."/>
            <person name="Randall J.J."/>
        </authorList>
    </citation>
    <scope>NUCLEOTIDE SEQUENCE</scope>
    <source>
        <tissue evidence="19">Leaf</tissue>
    </source>
</reference>
<keyword evidence="10" id="KW-0677">Repeat</keyword>
<keyword evidence="8" id="KW-0812">Transmembrane</keyword>
<evidence type="ECO:0000256" key="11">
    <source>
        <dbReference type="ARBA" id="ARBA00022989"/>
    </source>
</evidence>
<evidence type="ECO:0008006" key="21">
    <source>
        <dbReference type="Google" id="ProtNLM"/>
    </source>
</evidence>
<organism evidence="19 20">
    <name type="scientific">Carya illinoinensis</name>
    <name type="common">Pecan</name>
    <dbReference type="NCBI Taxonomy" id="32201"/>
    <lineage>
        <taxon>Eukaryota</taxon>
        <taxon>Viridiplantae</taxon>
        <taxon>Streptophyta</taxon>
        <taxon>Embryophyta</taxon>
        <taxon>Tracheophyta</taxon>
        <taxon>Spermatophyta</taxon>
        <taxon>Magnoliopsida</taxon>
        <taxon>eudicotyledons</taxon>
        <taxon>Gunneridae</taxon>
        <taxon>Pentapetalae</taxon>
        <taxon>rosids</taxon>
        <taxon>fabids</taxon>
        <taxon>Fagales</taxon>
        <taxon>Juglandaceae</taxon>
        <taxon>Carya</taxon>
    </lineage>
</organism>
<dbReference type="InterPro" id="IPR003591">
    <property type="entry name" value="Leu-rich_rpt_typical-subtyp"/>
</dbReference>
<evidence type="ECO:0000256" key="14">
    <source>
        <dbReference type="ARBA" id="ARBA00023180"/>
    </source>
</evidence>
<evidence type="ECO:0000259" key="18">
    <source>
        <dbReference type="Pfam" id="PF23598"/>
    </source>
</evidence>
<evidence type="ECO:0000256" key="8">
    <source>
        <dbReference type="ARBA" id="ARBA00022692"/>
    </source>
</evidence>
<evidence type="ECO:0000256" key="13">
    <source>
        <dbReference type="ARBA" id="ARBA00023170"/>
    </source>
</evidence>
<evidence type="ECO:0000313" key="19">
    <source>
        <dbReference type="EMBL" id="KAG6709920.1"/>
    </source>
</evidence>
<dbReference type="PANTHER" id="PTHR27008">
    <property type="entry name" value="OS04G0122200 PROTEIN"/>
    <property type="match status" value="1"/>
</dbReference>
<gene>
    <name evidence="19" type="ORF">I3842_06G156500</name>
</gene>
<dbReference type="FunFam" id="3.80.10.10:FF:000400">
    <property type="entry name" value="Nuclear pore complex protein NUP107"/>
    <property type="match status" value="1"/>
</dbReference>
<dbReference type="FunFam" id="3.80.10.10:FF:000041">
    <property type="entry name" value="LRR receptor-like serine/threonine-protein kinase ERECTA"/>
    <property type="match status" value="1"/>
</dbReference>
<evidence type="ECO:0000256" key="6">
    <source>
        <dbReference type="ARBA" id="ARBA00022512"/>
    </source>
</evidence>
<protein>
    <recommendedName>
        <fullName evidence="21">Leucine-rich repeat-containing N-terminal plant-type domain-containing protein</fullName>
    </recommendedName>
</protein>
<dbReference type="Pfam" id="PF13855">
    <property type="entry name" value="LRR_8"/>
    <property type="match status" value="1"/>
</dbReference>
<dbReference type="EMBL" id="CM031830">
    <property type="protein sequence ID" value="KAG6709920.1"/>
    <property type="molecule type" value="Genomic_DNA"/>
</dbReference>
<feature type="chain" id="PRO_5038093453" description="Leucine-rich repeat-containing N-terminal plant-type domain-containing protein" evidence="16">
    <location>
        <begin position="23"/>
        <end position="546"/>
    </location>
</feature>
<keyword evidence="5" id="KW-1003">Cell membrane</keyword>
<proteinExistence type="inferred from homology"/>
<evidence type="ECO:0000256" key="4">
    <source>
        <dbReference type="ARBA" id="ARBA00009592"/>
    </source>
</evidence>
<evidence type="ECO:0000256" key="16">
    <source>
        <dbReference type="SAM" id="SignalP"/>
    </source>
</evidence>
<evidence type="ECO:0000256" key="1">
    <source>
        <dbReference type="ARBA" id="ARBA00004191"/>
    </source>
</evidence>
<evidence type="ECO:0000256" key="10">
    <source>
        <dbReference type="ARBA" id="ARBA00022737"/>
    </source>
</evidence>
<dbReference type="Pfam" id="PF00560">
    <property type="entry name" value="LRR_1"/>
    <property type="match status" value="2"/>
</dbReference>
<dbReference type="InterPro" id="IPR051809">
    <property type="entry name" value="Plant_receptor-like_S/T_kinase"/>
</dbReference>
<keyword evidence="7" id="KW-0433">Leucine-rich repeat</keyword>
<dbReference type="Pfam" id="PF08263">
    <property type="entry name" value="LRRNT_2"/>
    <property type="match status" value="1"/>
</dbReference>
<dbReference type="InterPro" id="IPR013210">
    <property type="entry name" value="LRR_N_plant-typ"/>
</dbReference>
<keyword evidence="11" id="KW-1133">Transmembrane helix</keyword>
<keyword evidence="12" id="KW-0472">Membrane</keyword>
<keyword evidence="13" id="KW-0675">Receptor</keyword>
<dbReference type="Proteomes" id="UP000811246">
    <property type="component" value="Chromosome 6"/>
</dbReference>
<evidence type="ECO:0000256" key="7">
    <source>
        <dbReference type="ARBA" id="ARBA00022614"/>
    </source>
</evidence>
<feature type="domain" description="Disease resistance R13L4/SHOC-2-like LRR" evidence="18">
    <location>
        <begin position="76"/>
        <end position="273"/>
    </location>
</feature>
<dbReference type="FunFam" id="3.80.10.10:FF:000213">
    <property type="entry name" value="Tyrosine-sulfated glycopeptide receptor 1"/>
    <property type="match status" value="1"/>
</dbReference>
<feature type="signal peptide" evidence="16">
    <location>
        <begin position="1"/>
        <end position="22"/>
    </location>
</feature>
<accession>A0A922EXW7</accession>
<dbReference type="PANTHER" id="PTHR27008:SF497">
    <property type="entry name" value="OS11G0695000 PROTEIN"/>
    <property type="match status" value="1"/>
</dbReference>
<evidence type="ECO:0000313" key="20">
    <source>
        <dbReference type="Proteomes" id="UP000811246"/>
    </source>
</evidence>
<keyword evidence="6" id="KW-0964">Secreted</keyword>
<keyword evidence="14" id="KW-0325">Glycoprotein</keyword>
<dbReference type="GO" id="GO:0005886">
    <property type="term" value="C:plasma membrane"/>
    <property type="evidence" value="ECO:0007669"/>
    <property type="project" value="UniProtKB-SubCell"/>
</dbReference>